<dbReference type="PANTHER" id="PTHR31687:SF3">
    <property type="entry name" value="PROTEIN URG3"/>
    <property type="match status" value="1"/>
</dbReference>
<comment type="caution">
    <text evidence="1">The sequence shown here is derived from an EMBL/GenBank/DDBJ whole genome shotgun (WGS) entry which is preliminary data.</text>
</comment>
<evidence type="ECO:0000313" key="1">
    <source>
        <dbReference type="EMBL" id="ORX52807.1"/>
    </source>
</evidence>
<keyword evidence="2" id="KW-1185">Reference proteome</keyword>
<dbReference type="EMBL" id="MCGT01000017">
    <property type="protein sequence ID" value="ORX52807.1"/>
    <property type="molecule type" value="Genomic_DNA"/>
</dbReference>
<protein>
    <submittedName>
        <fullName evidence="1">DUF1688-domain-containing protein</fullName>
    </submittedName>
</protein>
<organism evidence="1 2">
    <name type="scientific">Hesseltinella vesiculosa</name>
    <dbReference type="NCBI Taxonomy" id="101127"/>
    <lineage>
        <taxon>Eukaryota</taxon>
        <taxon>Fungi</taxon>
        <taxon>Fungi incertae sedis</taxon>
        <taxon>Mucoromycota</taxon>
        <taxon>Mucoromycotina</taxon>
        <taxon>Mucoromycetes</taxon>
        <taxon>Mucorales</taxon>
        <taxon>Cunninghamellaceae</taxon>
        <taxon>Hesseltinella</taxon>
    </lineage>
</organism>
<name>A0A1X2GFZ8_9FUNG</name>
<accession>A0A1X2GFZ8</accession>
<dbReference type="InterPro" id="IPR012469">
    <property type="entry name" value="DUF1688"/>
</dbReference>
<reference evidence="1 2" key="1">
    <citation type="submission" date="2016-07" db="EMBL/GenBank/DDBJ databases">
        <title>Pervasive Adenine N6-methylation of Active Genes in Fungi.</title>
        <authorList>
            <consortium name="DOE Joint Genome Institute"/>
            <person name="Mondo S.J."/>
            <person name="Dannebaum R.O."/>
            <person name="Kuo R.C."/>
            <person name="Labutti K."/>
            <person name="Haridas S."/>
            <person name="Kuo A."/>
            <person name="Salamov A."/>
            <person name="Ahrendt S.R."/>
            <person name="Lipzen A."/>
            <person name="Sullivan W."/>
            <person name="Andreopoulos W.B."/>
            <person name="Clum A."/>
            <person name="Lindquist E."/>
            <person name="Daum C."/>
            <person name="Ramamoorthy G.K."/>
            <person name="Gryganskyi A."/>
            <person name="Culley D."/>
            <person name="Magnuson J.K."/>
            <person name="James T.Y."/>
            <person name="O'Malley M.A."/>
            <person name="Stajich J.E."/>
            <person name="Spatafora J.W."/>
            <person name="Visel A."/>
            <person name="Grigoriev I.V."/>
        </authorList>
    </citation>
    <scope>NUCLEOTIDE SEQUENCE [LARGE SCALE GENOMIC DNA]</scope>
    <source>
        <strain evidence="1 2">NRRL 3301</strain>
    </source>
</reference>
<evidence type="ECO:0000313" key="2">
    <source>
        <dbReference type="Proteomes" id="UP000242146"/>
    </source>
</evidence>
<sequence length="430" mass="48432">MLEDSLRDPTGLITLREQCLKIQQLANKNQLRHFDVDSTKFQDMVDLRDYQGMPDQMPMYGQWYRFGCHGQIKTLLQSWQGVSPLAQTQRLVDLFVVASALDVESVSRQRSWHYKDPKTSRAIGGSQGIAMATLDLFKAGAFSCDPQDPFRVDGEKLKTPGQPTHFRVSLQPKSASHLPGLEDRLSLLQHIGHVLQSQPCFRGDQGTSFRPGHFIDYLLDHHATIHTKKGPLIPLETLWPGAMQLGELWARPEGDIQDCPSLLLDSATSMEAKIPFHKYTQWLIYSISEPMEKLLGATIEGKDLLTPVPDHWQGGLLLDTGFLTLKPEETKRGLDQFSKNAKRLGQVQMEVAPMFEKDDPVVIEWRALTVAYMDIIADQVRQALRQTRTSLPLSKFMEAGSYSVGKDLAEISRPLTQVPPIMIRPSAHLV</sequence>
<dbReference type="OrthoDB" id="10371715at2759"/>
<dbReference type="AlphaFoldDB" id="A0A1X2GFZ8"/>
<dbReference type="PANTHER" id="PTHR31687">
    <property type="match status" value="1"/>
</dbReference>
<proteinExistence type="predicted"/>
<dbReference type="Pfam" id="PF07958">
    <property type="entry name" value="DUF1688"/>
    <property type="match status" value="1"/>
</dbReference>
<gene>
    <name evidence="1" type="ORF">DM01DRAFT_1391339</name>
</gene>
<dbReference type="Proteomes" id="UP000242146">
    <property type="component" value="Unassembled WGS sequence"/>
</dbReference>